<sequence>MATTVVGDGPLVLVAAAADGTTDGGGSSSSADGAGGGAAKAAGAADAASTSPAAVVEAELGQFVRAVQLIATSANGGGDVATVAGLRGLLALQRAAEGVTAEVDGGQVVTYLQLCFLRFDEVNNSVCATTSALVAFYDSASAIKHDDGAVDFTARVAAGLDGLSDAQVKARLTADGEFVPAFDGGDVQRSVVLGATAGEGSALTAQALYLGLLLRNDQVVKDGEGVDFRAEAWEEACCTGALDYPNAGVQSELLRLCAPRTGAIATNPFVDPQSVDCWYAELVDRIAGGAPALAGAAFFPALTDFLASPTGVRFQADVRRPEDGTIALARVTAQQRDFDTNEEEVDSMHALRKLVDSSSLGDAFTYSFSFTFVEQSVVLLKEAALTVGLSPVFVFLVTLVLIGHPLRSAITLSSVGGAVTCVLGSVSFADIHINSVSVISLALAVGLSVDYTAHIVLHFIEHVGTRRKRAAAALDALGPPVFHASMSTFLAILLLAFSKSFDLHVLFKVLVSITTIGVGFGFLFTPAVLSLVGPPSLFRSNEEQEVGEEALANRLAAGATAQGADGGRAAGGASNFESDGEEPPPGVAA</sequence>
<dbReference type="EMBL" id="CM020618">
    <property type="protein sequence ID" value="KAK1858214.1"/>
    <property type="molecule type" value="Genomic_DNA"/>
</dbReference>
<accession>A0ACC3BJR4</accession>
<organism evidence="1 2">
    <name type="scientific">Pyropia yezoensis</name>
    <name type="common">Susabi-nori</name>
    <name type="synonym">Porphyra yezoensis</name>
    <dbReference type="NCBI Taxonomy" id="2788"/>
    <lineage>
        <taxon>Eukaryota</taxon>
        <taxon>Rhodophyta</taxon>
        <taxon>Bangiophyceae</taxon>
        <taxon>Bangiales</taxon>
        <taxon>Bangiaceae</taxon>
        <taxon>Pyropia</taxon>
    </lineage>
</organism>
<name>A0ACC3BJR4_PYRYE</name>
<proteinExistence type="predicted"/>
<evidence type="ECO:0000313" key="1">
    <source>
        <dbReference type="EMBL" id="KAK1858214.1"/>
    </source>
</evidence>
<dbReference type="Proteomes" id="UP000798662">
    <property type="component" value="Chromosome 1"/>
</dbReference>
<keyword evidence="2" id="KW-1185">Reference proteome</keyword>
<comment type="caution">
    <text evidence="1">The sequence shown here is derived from an EMBL/GenBank/DDBJ whole genome shotgun (WGS) entry which is preliminary data.</text>
</comment>
<reference evidence="1" key="1">
    <citation type="submission" date="2019-11" db="EMBL/GenBank/DDBJ databases">
        <title>Nori genome reveals adaptations in red seaweeds to the harsh intertidal environment.</title>
        <authorList>
            <person name="Wang D."/>
            <person name="Mao Y."/>
        </authorList>
    </citation>
    <scope>NUCLEOTIDE SEQUENCE</scope>
    <source>
        <tissue evidence="1">Gametophyte</tissue>
    </source>
</reference>
<protein>
    <submittedName>
        <fullName evidence="1">Uncharacterized protein</fullName>
    </submittedName>
</protein>
<gene>
    <name evidence="1" type="ORF">I4F81_000825</name>
</gene>
<evidence type="ECO:0000313" key="2">
    <source>
        <dbReference type="Proteomes" id="UP000798662"/>
    </source>
</evidence>